<evidence type="ECO:0000256" key="1">
    <source>
        <dbReference type="SAM" id="Phobius"/>
    </source>
</evidence>
<dbReference type="Proteomes" id="UP000019375">
    <property type="component" value="Unassembled WGS sequence"/>
</dbReference>
<organism evidence="3 4">
    <name type="scientific">Zygosaccharomyces bailii (strain CLIB 213 / ATCC 58445 / CBS 680 / BCRC 21525 / NBRC 1098 / NCYC 1416 / NRRL Y-2227)</name>
    <dbReference type="NCBI Taxonomy" id="1333698"/>
    <lineage>
        <taxon>Eukaryota</taxon>
        <taxon>Fungi</taxon>
        <taxon>Dikarya</taxon>
        <taxon>Ascomycota</taxon>
        <taxon>Saccharomycotina</taxon>
        <taxon>Saccharomycetes</taxon>
        <taxon>Saccharomycetales</taxon>
        <taxon>Saccharomycetaceae</taxon>
        <taxon>Zygosaccharomyces</taxon>
    </lineage>
</organism>
<keyword evidence="1" id="KW-0472">Membrane</keyword>
<feature type="signal peptide" evidence="2">
    <location>
        <begin position="1"/>
        <end position="18"/>
    </location>
</feature>
<gene>
    <name evidence="3" type="ORF">BN860_04412g</name>
</gene>
<dbReference type="EMBL" id="HG316456">
    <property type="protein sequence ID" value="CDF88894.1"/>
    <property type="molecule type" value="Genomic_DNA"/>
</dbReference>
<dbReference type="OrthoDB" id="5415592at2759"/>
<evidence type="ECO:0000313" key="4">
    <source>
        <dbReference type="Proteomes" id="UP000019375"/>
    </source>
</evidence>
<name>A0A8J2T4N6_ZYGB2</name>
<protein>
    <submittedName>
        <fullName evidence="3">ZYBA0S03-04412g1_1</fullName>
    </submittedName>
</protein>
<keyword evidence="4" id="KW-1185">Reference proteome</keyword>
<keyword evidence="1" id="KW-0812">Transmembrane</keyword>
<feature type="chain" id="PRO_5035272369" evidence="2">
    <location>
        <begin position="19"/>
        <end position="217"/>
    </location>
</feature>
<keyword evidence="2" id="KW-0732">Signal</keyword>
<sequence length="217" mass="23432">MHFFTMLVLFLASRPISADSEKFDLLTIRSGSPLQYASVYSMRGCLYLGHGNVTLSAIVTDCGLLRFDNGKYAVISSRGLIKEGTKQEATGTFSIRHGHLTVFNSETFQAIPKGEKFLFSTKATSKSLSVVIRAQSIFKGYAVPNFISSNNCSVRSDFPFGLGTVSSNYSTVKNSSETVPVPQAVLENMVPPKVGLWGYSTGLSACLAATLVALTFL</sequence>
<keyword evidence="1" id="KW-1133">Transmembrane helix</keyword>
<feature type="transmembrane region" description="Helical" evidence="1">
    <location>
        <begin position="196"/>
        <end position="216"/>
    </location>
</feature>
<reference evidence="4" key="1">
    <citation type="journal article" date="2013" name="Genome Announc.">
        <title>Genome sequence of the food spoilage yeast Zygosaccharomyces bailii CLIB 213(T).</title>
        <authorList>
            <person name="Galeote V."/>
            <person name="Bigey F."/>
            <person name="Devillers H."/>
            <person name="Neuveglise C."/>
            <person name="Dequin S."/>
        </authorList>
    </citation>
    <scope>NUCLEOTIDE SEQUENCE [LARGE SCALE GENOMIC DNA]</scope>
    <source>
        <strain evidence="4">CLIB 213 / ATCC 58445 / CBS 680 / CCRC 21525 / NBRC 1098 / NCYC 1416 / NRRL Y-2227</strain>
    </source>
</reference>
<evidence type="ECO:0000313" key="3">
    <source>
        <dbReference type="EMBL" id="CDF88894.1"/>
    </source>
</evidence>
<accession>A0A8J2T4N6</accession>
<evidence type="ECO:0000256" key="2">
    <source>
        <dbReference type="SAM" id="SignalP"/>
    </source>
</evidence>
<dbReference type="AlphaFoldDB" id="A0A8J2T4N6"/>
<proteinExistence type="predicted"/>